<dbReference type="InterPro" id="IPR001962">
    <property type="entry name" value="Asn_synthase"/>
</dbReference>
<evidence type="ECO:0000313" key="2">
    <source>
        <dbReference type="EMBL" id="AEG50358.1"/>
    </source>
</evidence>
<dbReference type="EMBL" id="CP002798">
    <property type="protein sequence ID" value="AEG50358.1"/>
    <property type="molecule type" value="Genomic_DNA"/>
</dbReference>
<proteinExistence type="predicted"/>
<organism evidence="2 3">
    <name type="scientific">Sphingobium chlorophenolicum L-1</name>
    <dbReference type="NCBI Taxonomy" id="690566"/>
    <lineage>
        <taxon>Bacteria</taxon>
        <taxon>Pseudomonadati</taxon>
        <taxon>Pseudomonadota</taxon>
        <taxon>Alphaproteobacteria</taxon>
        <taxon>Sphingomonadales</taxon>
        <taxon>Sphingomonadaceae</taxon>
        <taxon>Sphingobium</taxon>
    </lineage>
</organism>
<dbReference type="SUPFAM" id="SSF56235">
    <property type="entry name" value="N-terminal nucleophile aminohydrolases (Ntn hydrolases)"/>
    <property type="match status" value="1"/>
</dbReference>
<gene>
    <name evidence="2" type="ORF">Sphch_2715</name>
</gene>
<dbReference type="Gene3D" id="3.40.50.620">
    <property type="entry name" value="HUPs"/>
    <property type="match status" value="1"/>
</dbReference>
<dbReference type="KEGG" id="sch:Sphch_2715"/>
<dbReference type="GO" id="GO:0006529">
    <property type="term" value="P:asparagine biosynthetic process"/>
    <property type="evidence" value="ECO:0007669"/>
    <property type="project" value="InterPro"/>
</dbReference>
<dbReference type="SUPFAM" id="SSF52402">
    <property type="entry name" value="Adenine nucleotide alpha hydrolases-like"/>
    <property type="match status" value="1"/>
</dbReference>
<sequence>MTPYLILSWRAGDAPAEALVRQLRPLSSGWRLLVDRPGHFIAIGGDGLATRAGPHETATFIVGDLFARDGRSGYSGGYKGLPGEDVPFADLCDRLSRDHWGAYLAVRLGPDGEMSLFRDPIGMLDGLIWQKDGLSIVASRLMPWVEICAPSHLAIDWGRIAQLLFDSATLAEETALIGVGTIPPGSILDVRQGQMAARRLWQPSTFHDRQEAEKADAAPLRATVEQCVQAWTGRYAPTMLEISGGLDSAIVAAAGTSAGPGIKWGIHFFAGQLSGDERRFARAISAQTSIALDEVFMPVGQLGEEDLEDLPVDARPGLASASLFHDRALARIALDRGAMALFTGHGGDSLFFQHPTPLIAGDPSFPRFDMGAYAALAKWSRTSVWTVARHAFHLPMPRRAAGLADEALAALPIHLDGDAPRSQWAGELDALPPAKRVHVAAIATDRSVICPSWRSRSLTVVHPLLSQPLVEWAIAADAYQLTLGRRDRMLARQAFAGLLPSSVVERRGKGVLAQYFGQCLCASVHFLRTFLLDGVLVGNGVLDGKRLAPMLDEDFLMRFDCYAKLRSVILMEHWARVWQGRLEAIRAARKALFAAGS</sequence>
<dbReference type="InterPro" id="IPR014729">
    <property type="entry name" value="Rossmann-like_a/b/a_fold"/>
</dbReference>
<name>F6F0N6_SPHCR</name>
<keyword evidence="3" id="KW-1185">Reference proteome</keyword>
<dbReference type="GO" id="GO:0004066">
    <property type="term" value="F:asparagine synthase (glutamine-hydrolyzing) activity"/>
    <property type="evidence" value="ECO:0007669"/>
    <property type="project" value="InterPro"/>
</dbReference>
<feature type="domain" description="Asparagine synthetase" evidence="1">
    <location>
        <begin position="220"/>
        <end position="575"/>
    </location>
</feature>
<protein>
    <submittedName>
        <fullName evidence="2">Asparagine synthase</fullName>
    </submittedName>
</protein>
<dbReference type="Proteomes" id="UP000007150">
    <property type="component" value="Chromosome 1"/>
</dbReference>
<dbReference type="RefSeq" id="WP_013848594.1">
    <property type="nucleotide sequence ID" value="NC_015593.1"/>
</dbReference>
<evidence type="ECO:0000313" key="3">
    <source>
        <dbReference type="Proteomes" id="UP000007150"/>
    </source>
</evidence>
<reference evidence="2 3" key="1">
    <citation type="submission" date="2011-05" db="EMBL/GenBank/DDBJ databases">
        <title>Complete sequence of chromosome 1 of Sphingobium chlorophenolicum L-1.</title>
        <authorList>
            <consortium name="US DOE Joint Genome Institute"/>
            <person name="Lucas S."/>
            <person name="Han J."/>
            <person name="Lapidus A."/>
            <person name="Cheng J.-F."/>
            <person name="Goodwin L."/>
            <person name="Pitluck S."/>
            <person name="Peters L."/>
            <person name="Daligault H."/>
            <person name="Han C."/>
            <person name="Tapia R."/>
            <person name="Land M."/>
            <person name="Hauser L."/>
            <person name="Kyrpides N."/>
            <person name="Ivanova N."/>
            <person name="Pagani I."/>
            <person name="Turner P."/>
            <person name="Copley S."/>
            <person name="Woyke T."/>
        </authorList>
    </citation>
    <scope>NUCLEOTIDE SEQUENCE [LARGE SCALE GENOMIC DNA]</scope>
    <source>
        <strain evidence="2 3">L-1</strain>
    </source>
</reference>
<dbReference type="Pfam" id="PF00733">
    <property type="entry name" value="Asn_synthase"/>
    <property type="match status" value="1"/>
</dbReference>
<dbReference type="InterPro" id="IPR029055">
    <property type="entry name" value="Ntn_hydrolases_N"/>
</dbReference>
<evidence type="ECO:0000259" key="1">
    <source>
        <dbReference type="Pfam" id="PF00733"/>
    </source>
</evidence>
<dbReference type="HOGENOM" id="CLU_031685_1_0_5"/>
<dbReference type="AlphaFoldDB" id="F6F0N6"/>
<dbReference type="STRING" id="690566.Sphch_2715"/>
<accession>F6F0N6</accession>